<feature type="coiled-coil region" evidence="1">
    <location>
        <begin position="62"/>
        <end position="103"/>
    </location>
</feature>
<sequence>MKKLLYVTTCLSLMLASCGSPRYIVKYKYVPPQNSKECLKSCEVKFEECQKSCNEKFQRCINKSWEEARKIYQAELLSYRKELSAYREKRRNYLNDLIEWNEQFKRVYRDYRFFSSICRRTKERYACERKRELRELLDTVKAEKPKKPSKPKEPSLDSIFREISSKCTTQCGCQELFNNCFVSCGGKLIPYKMCIENCE</sequence>
<dbReference type="EMBL" id="SMFV01000005">
    <property type="protein sequence ID" value="TCK03387.1"/>
    <property type="molecule type" value="Genomic_DNA"/>
</dbReference>
<evidence type="ECO:0000256" key="1">
    <source>
        <dbReference type="SAM" id="Coils"/>
    </source>
</evidence>
<name>A0A4R1G604_9BACT</name>
<evidence type="ECO:0000313" key="3">
    <source>
        <dbReference type="Proteomes" id="UP000295777"/>
    </source>
</evidence>
<comment type="caution">
    <text evidence="2">The sequence shown here is derived from an EMBL/GenBank/DDBJ whole genome shotgun (WGS) entry which is preliminary data.</text>
</comment>
<evidence type="ECO:0008006" key="4">
    <source>
        <dbReference type="Google" id="ProtNLM"/>
    </source>
</evidence>
<keyword evidence="1" id="KW-0175">Coiled coil</keyword>
<gene>
    <name evidence="2" type="ORF">CLV27_1461</name>
</gene>
<organism evidence="2 3">
    <name type="scientific">Phorcysia thermohydrogeniphila</name>
    <dbReference type="NCBI Taxonomy" id="936138"/>
    <lineage>
        <taxon>Bacteria</taxon>
        <taxon>Pseudomonadati</taxon>
        <taxon>Aquificota</taxon>
        <taxon>Aquificia</taxon>
        <taxon>Desulfurobacteriales</taxon>
        <taxon>Desulfurobacteriaceae</taxon>
        <taxon>Phorcysia</taxon>
    </lineage>
</organism>
<dbReference type="PROSITE" id="PS51257">
    <property type="entry name" value="PROKAR_LIPOPROTEIN"/>
    <property type="match status" value="1"/>
</dbReference>
<accession>A0A4R1G604</accession>
<dbReference type="RefSeq" id="WP_132527307.1">
    <property type="nucleotide sequence ID" value="NZ_SMFV01000005.1"/>
</dbReference>
<proteinExistence type="predicted"/>
<reference evidence="2 3" key="1">
    <citation type="submission" date="2019-03" db="EMBL/GenBank/DDBJ databases">
        <title>Genomic Encyclopedia of Archaeal and Bacterial Type Strains, Phase II (KMG-II): from individual species to whole genera.</title>
        <authorList>
            <person name="Goeker M."/>
        </authorList>
    </citation>
    <scope>NUCLEOTIDE SEQUENCE [LARGE SCALE GENOMIC DNA]</scope>
    <source>
        <strain evidence="2 3">DSM 24425</strain>
    </source>
</reference>
<dbReference type="Proteomes" id="UP000295777">
    <property type="component" value="Unassembled WGS sequence"/>
</dbReference>
<dbReference type="AlphaFoldDB" id="A0A4R1G604"/>
<evidence type="ECO:0000313" key="2">
    <source>
        <dbReference type="EMBL" id="TCK03387.1"/>
    </source>
</evidence>
<dbReference type="OrthoDB" id="9799452at2"/>
<keyword evidence="3" id="KW-1185">Reference proteome</keyword>
<protein>
    <recommendedName>
        <fullName evidence="4">Lipoprotein</fullName>
    </recommendedName>
</protein>